<reference evidence="3" key="1">
    <citation type="submission" date="2018-07" db="EMBL/GenBank/DDBJ databases">
        <title>Streptacidiphilus bronchialis DSM 106435 chromosome.</title>
        <authorList>
            <person name="Batra D."/>
            <person name="Gulvik C.A."/>
        </authorList>
    </citation>
    <scope>NUCLEOTIDE SEQUENCE [LARGE SCALE GENOMIC DNA]</scope>
    <source>
        <strain evidence="3">DSM 106435</strain>
    </source>
</reference>
<protein>
    <submittedName>
        <fullName evidence="2">Uncharacterized protein</fullName>
    </submittedName>
</protein>
<dbReference type="KEGG" id="stri:C7M71_025500"/>
<dbReference type="EMBL" id="CP031264">
    <property type="protein sequence ID" value="AXI80252.1"/>
    <property type="molecule type" value="Genomic_DNA"/>
</dbReference>
<feature type="compositionally biased region" description="Polar residues" evidence="1">
    <location>
        <begin position="75"/>
        <end position="84"/>
    </location>
</feature>
<accession>A0A345T2P7</accession>
<evidence type="ECO:0000313" key="3">
    <source>
        <dbReference type="Proteomes" id="UP000249340"/>
    </source>
</evidence>
<evidence type="ECO:0000313" key="2">
    <source>
        <dbReference type="EMBL" id="AXI80252.1"/>
    </source>
</evidence>
<feature type="region of interest" description="Disordered" evidence="1">
    <location>
        <begin position="64"/>
        <end position="84"/>
    </location>
</feature>
<organism evidence="2 3">
    <name type="scientific">Peterkaempfera bronchialis</name>
    <dbReference type="NCBI Taxonomy" id="2126346"/>
    <lineage>
        <taxon>Bacteria</taxon>
        <taxon>Bacillati</taxon>
        <taxon>Actinomycetota</taxon>
        <taxon>Actinomycetes</taxon>
        <taxon>Kitasatosporales</taxon>
        <taxon>Streptomycetaceae</taxon>
        <taxon>Peterkaempfera</taxon>
    </lineage>
</organism>
<dbReference type="Proteomes" id="UP000249340">
    <property type="component" value="Chromosome"/>
</dbReference>
<keyword evidence="3" id="KW-1185">Reference proteome</keyword>
<evidence type="ECO:0000256" key="1">
    <source>
        <dbReference type="SAM" id="MobiDB-lite"/>
    </source>
</evidence>
<name>A0A345T2P7_9ACTN</name>
<sequence length="84" mass="8702">MQGGGGEVDGWSLGSALRLVALGPEEGEGEVDAFGLTGPALGFGTCSAVEEVFFQFRAVGRVPRPVPAPPRARWSTASDSRLGR</sequence>
<dbReference type="AlphaFoldDB" id="A0A345T2P7"/>
<gene>
    <name evidence="2" type="ORF">C7M71_025500</name>
</gene>
<proteinExistence type="predicted"/>